<evidence type="ECO:0000259" key="5">
    <source>
        <dbReference type="PROSITE" id="PS51525"/>
    </source>
</evidence>
<reference evidence="6 7" key="1">
    <citation type="journal article" date="2010" name="Proc. Natl. Acad. Sci. U.S.A.">
        <title>Insights into evolution of multicellular fungi from the assembled chromosomes of the mushroom Coprinopsis cinerea (Coprinus cinereus).</title>
        <authorList>
            <person name="Stajich J.E."/>
            <person name="Wilke S.K."/>
            <person name="Ahren D."/>
            <person name="Au C.H."/>
            <person name="Birren B.W."/>
            <person name="Borodovsky M."/>
            <person name="Burns C."/>
            <person name="Canback B."/>
            <person name="Casselton L.A."/>
            <person name="Cheng C.K."/>
            <person name="Deng J."/>
            <person name="Dietrich F.S."/>
            <person name="Fargo D.C."/>
            <person name="Farman M.L."/>
            <person name="Gathman A.C."/>
            <person name="Goldberg J."/>
            <person name="Guigo R."/>
            <person name="Hoegger P.J."/>
            <person name="Hooker J.B."/>
            <person name="Huggins A."/>
            <person name="James T.Y."/>
            <person name="Kamada T."/>
            <person name="Kilaru S."/>
            <person name="Kodira C."/>
            <person name="Kues U."/>
            <person name="Kupfer D."/>
            <person name="Kwan H.S."/>
            <person name="Lomsadze A."/>
            <person name="Li W."/>
            <person name="Lilly W.W."/>
            <person name="Ma L.J."/>
            <person name="Mackey A.J."/>
            <person name="Manning G."/>
            <person name="Martin F."/>
            <person name="Muraguchi H."/>
            <person name="Natvig D.O."/>
            <person name="Palmerini H."/>
            <person name="Ramesh M.A."/>
            <person name="Rehmeyer C.J."/>
            <person name="Roe B.A."/>
            <person name="Shenoy N."/>
            <person name="Stanke M."/>
            <person name="Ter-Hovhannisyan V."/>
            <person name="Tunlid A."/>
            <person name="Velagapudi R."/>
            <person name="Vision T.J."/>
            <person name="Zeng Q."/>
            <person name="Zolan M.E."/>
            <person name="Pukkila P.J."/>
        </authorList>
    </citation>
    <scope>NUCLEOTIDE SEQUENCE [LARGE SCALE GENOMIC DNA]</scope>
    <source>
        <strain evidence="7">Okayama-7 / 130 / ATCC MYA-4618 / FGSC 9003</strain>
    </source>
</reference>
<feature type="compositionally biased region" description="Low complexity" evidence="3">
    <location>
        <begin position="810"/>
        <end position="823"/>
    </location>
</feature>
<dbReference type="OMA" id="KMNIPHY"/>
<dbReference type="InterPro" id="IPR027353">
    <property type="entry name" value="NET_dom"/>
</dbReference>
<dbReference type="GO" id="GO:0000785">
    <property type="term" value="C:chromatin"/>
    <property type="evidence" value="ECO:0007669"/>
    <property type="project" value="TreeGrafter"/>
</dbReference>
<dbReference type="InterPro" id="IPR036427">
    <property type="entry name" value="Bromodomain-like_sf"/>
</dbReference>
<dbReference type="STRING" id="240176.D6RJW2"/>
<dbReference type="InterPro" id="IPR038336">
    <property type="entry name" value="NET_sf"/>
</dbReference>
<gene>
    <name evidence="6" type="ORF">CC1G_13607</name>
</gene>
<proteinExistence type="predicted"/>
<evidence type="ECO:0000313" key="7">
    <source>
        <dbReference type="Proteomes" id="UP000001861"/>
    </source>
</evidence>
<feature type="domain" description="Bromo" evidence="4">
    <location>
        <begin position="285"/>
        <end position="369"/>
    </location>
</feature>
<feature type="compositionally biased region" description="Polar residues" evidence="3">
    <location>
        <begin position="254"/>
        <end position="268"/>
    </location>
</feature>
<sequence length="823" mass="90320">MDHAQSSPETGHAVPNGVHDAINGDKPAELIVKPDVNGVSQQKLNGAAHTDFSPAADSPATPVSSGPAPDVKIDLDYQEQESDVRNEPMQIKSMDDAFNKPEPQVPVVSQLPLPVDQTSVPSAPQDIKMDDQPTQSNSNDTNDAQPAHTNGDVDMKDDHDYAPPPPLSTDASMATSDRQSPVPYTPRERPGPGEEEDGQPPAKRPRVHSDADKASMTHSATPPPASAAVSNAASPIPPAPPSTAPAHNSVAPAPSTSTAVPRSPGTSTMSLAQWKYCGSCIRSLKKLKDSIPFLKPVDPVQLNIPHYPSIIKHPMDFSTIERKLNSSNPVKPDPNPDNPRYLTVEDFVSDVRLVFTNCLTFNGPDHVVTQMGKRVEQVFDKHLKGMPAAEPKHAPPPKKATPPPPPPVSAPPVVKKAPPPRRPSTSFPAPRRNDVPEPLARPKREIHPPPPKDLPYEHKVNRKPKRVVDESMAEQFKFCSKLLNDLFKKQYYNIAHPFYEPVDWVRMEIPSYPKIIKKPMDMSTMRKKLDNGEYATPQKFAEDFRLMLRNCSTFNPVGTPVCTAGQQLGRVFEEKWKALPPLRPTHVSDDDDDDDDADDSEAERQRAIALMEAQIETMKGNLEALKNAARNKERKKKKKEKKEREPPPPPPPVKAAPKPAKAPKKKSSSSKKAIADDDVLTFEQKKDLSETIGKLEGAKLEKVINIIHEGVPEIRDSTEEIELEIDLLPASVLTKLYNFVIRPLKQPPVKRNRPGKGTGTGGLKRKSMDEDVEAEKIRQLEQRMALFDNPSVSAPPAPLRRADDSDHSSDSSSGSDSSGSDSE</sequence>
<dbReference type="InterPro" id="IPR050935">
    <property type="entry name" value="Bromo_chromatin_reader"/>
</dbReference>
<feature type="region of interest" description="Disordered" evidence="3">
    <location>
        <begin position="625"/>
        <end position="674"/>
    </location>
</feature>
<dbReference type="FunCoup" id="D6RJW2">
    <property type="interactions" value="623"/>
</dbReference>
<dbReference type="InterPro" id="IPR001487">
    <property type="entry name" value="Bromodomain"/>
</dbReference>
<dbReference type="RefSeq" id="XP_002912074.1">
    <property type="nucleotide sequence ID" value="XM_002912028.1"/>
</dbReference>
<dbReference type="AlphaFoldDB" id="D6RJW2"/>
<dbReference type="InterPro" id="IPR043509">
    <property type="entry name" value="Bromo_Brdt_II"/>
</dbReference>
<dbReference type="SUPFAM" id="SSF47370">
    <property type="entry name" value="Bromodomain"/>
    <property type="match status" value="2"/>
</dbReference>
<dbReference type="Pfam" id="PF00439">
    <property type="entry name" value="Bromodomain"/>
    <property type="match status" value="2"/>
</dbReference>
<dbReference type="GO" id="GO:0005634">
    <property type="term" value="C:nucleus"/>
    <property type="evidence" value="ECO:0007669"/>
    <property type="project" value="TreeGrafter"/>
</dbReference>
<evidence type="ECO:0000313" key="6">
    <source>
        <dbReference type="EMBL" id="EFI28580.1"/>
    </source>
</evidence>
<dbReference type="Pfam" id="PF17035">
    <property type="entry name" value="BET"/>
    <property type="match status" value="1"/>
</dbReference>
<dbReference type="KEGG" id="cci:CC1G_13607"/>
<comment type="caution">
    <text evidence="6">The sequence shown here is derived from an EMBL/GenBank/DDBJ whole genome shotgun (WGS) entry which is preliminary data.</text>
</comment>
<dbReference type="SMART" id="SM00297">
    <property type="entry name" value="BROMO"/>
    <property type="match status" value="2"/>
</dbReference>
<evidence type="ECO:0000256" key="1">
    <source>
        <dbReference type="ARBA" id="ARBA00023117"/>
    </source>
</evidence>
<dbReference type="OrthoDB" id="784962at2759"/>
<feature type="compositionally biased region" description="Basic residues" evidence="3">
    <location>
        <begin position="632"/>
        <end position="641"/>
    </location>
</feature>
<feature type="compositionally biased region" description="Pro residues" evidence="3">
    <location>
        <begin position="397"/>
        <end position="410"/>
    </location>
</feature>
<name>D6RJW2_COPC7</name>
<feature type="compositionally biased region" description="Polar residues" evidence="3">
    <location>
        <begin position="132"/>
        <end position="148"/>
    </location>
</feature>
<protein>
    <submittedName>
        <fullName evidence="6">Bromodomain-containing protein</fullName>
    </submittedName>
</protein>
<feature type="region of interest" description="Disordered" evidence="3">
    <location>
        <begin position="746"/>
        <end position="823"/>
    </location>
</feature>
<feature type="domain" description="NET" evidence="5">
    <location>
        <begin position="670"/>
        <end position="751"/>
    </location>
</feature>
<feature type="compositionally biased region" description="Basic and acidic residues" evidence="3">
    <location>
        <begin position="766"/>
        <end position="781"/>
    </location>
</feature>
<dbReference type="PRINTS" id="PR00503">
    <property type="entry name" value="BROMODOMAIN"/>
</dbReference>
<feature type="region of interest" description="Disordered" evidence="3">
    <location>
        <begin position="581"/>
        <end position="603"/>
    </location>
</feature>
<dbReference type="eggNOG" id="KOG1474">
    <property type="taxonomic scope" value="Eukaryota"/>
</dbReference>
<dbReference type="GeneID" id="6014485"/>
<dbReference type="PANTHER" id="PTHR22880:SF225">
    <property type="entry name" value="BROMODOMAIN-CONTAINING PROTEIN BET-1-RELATED"/>
    <property type="match status" value="1"/>
</dbReference>
<feature type="region of interest" description="Disordered" evidence="3">
    <location>
        <begin position="387"/>
        <end position="459"/>
    </location>
</feature>
<evidence type="ECO:0000256" key="3">
    <source>
        <dbReference type="SAM" id="MobiDB-lite"/>
    </source>
</evidence>
<dbReference type="VEuPathDB" id="FungiDB:CC1G_13607"/>
<feature type="compositionally biased region" description="Low complexity" evidence="3">
    <location>
        <begin position="216"/>
        <end position="234"/>
    </location>
</feature>
<dbReference type="PROSITE" id="PS51525">
    <property type="entry name" value="NET"/>
    <property type="match status" value="1"/>
</dbReference>
<dbReference type="Gene3D" id="1.20.920.10">
    <property type="entry name" value="Bromodomain-like"/>
    <property type="match status" value="2"/>
</dbReference>
<feature type="region of interest" description="Disordered" evidence="3">
    <location>
        <begin position="1"/>
        <end position="268"/>
    </location>
</feature>
<feature type="domain" description="Bromo" evidence="4">
    <location>
        <begin position="490"/>
        <end position="562"/>
    </location>
</feature>
<dbReference type="PANTHER" id="PTHR22880">
    <property type="entry name" value="FALZ-RELATED BROMODOMAIN-CONTAINING PROTEINS"/>
    <property type="match status" value="1"/>
</dbReference>
<dbReference type="EMBL" id="AACS02000001">
    <property type="protein sequence ID" value="EFI28580.1"/>
    <property type="molecule type" value="Genomic_DNA"/>
</dbReference>
<feature type="compositionally biased region" description="Polar residues" evidence="3">
    <location>
        <begin position="169"/>
        <end position="179"/>
    </location>
</feature>
<dbReference type="PROSITE" id="PS50014">
    <property type="entry name" value="BROMODOMAIN_2"/>
    <property type="match status" value="2"/>
</dbReference>
<feature type="compositionally biased region" description="Acidic residues" evidence="3">
    <location>
        <begin position="589"/>
        <end position="601"/>
    </location>
</feature>
<keyword evidence="1 2" id="KW-0103">Bromodomain</keyword>
<dbReference type="GO" id="GO:0006338">
    <property type="term" value="P:chromatin remodeling"/>
    <property type="evidence" value="ECO:0007669"/>
    <property type="project" value="TreeGrafter"/>
</dbReference>
<feature type="compositionally biased region" description="Low complexity" evidence="3">
    <location>
        <begin position="105"/>
        <end position="115"/>
    </location>
</feature>
<dbReference type="Proteomes" id="UP000001861">
    <property type="component" value="Unassembled WGS sequence"/>
</dbReference>
<dbReference type="GO" id="GO:0006355">
    <property type="term" value="P:regulation of DNA-templated transcription"/>
    <property type="evidence" value="ECO:0007669"/>
    <property type="project" value="TreeGrafter"/>
</dbReference>
<feature type="compositionally biased region" description="Basic and acidic residues" evidence="3">
    <location>
        <begin position="800"/>
        <end position="809"/>
    </location>
</feature>
<feature type="compositionally biased region" description="Basic and acidic residues" evidence="3">
    <location>
        <begin position="151"/>
        <end position="161"/>
    </location>
</feature>
<feature type="compositionally biased region" description="Basic and acidic residues" evidence="3">
    <location>
        <begin position="431"/>
        <end position="447"/>
    </location>
</feature>
<evidence type="ECO:0000256" key="2">
    <source>
        <dbReference type="PROSITE-ProRule" id="PRU00035"/>
    </source>
</evidence>
<dbReference type="Gene3D" id="1.20.1270.220">
    <property type="match status" value="1"/>
</dbReference>
<dbReference type="HOGENOM" id="CLU_001499_4_1_1"/>
<accession>D6RJW2</accession>
<organism evidence="6 7">
    <name type="scientific">Coprinopsis cinerea (strain Okayama-7 / 130 / ATCC MYA-4618 / FGSC 9003)</name>
    <name type="common">Inky cap fungus</name>
    <name type="synonym">Hormographiella aspergillata</name>
    <dbReference type="NCBI Taxonomy" id="240176"/>
    <lineage>
        <taxon>Eukaryota</taxon>
        <taxon>Fungi</taxon>
        <taxon>Dikarya</taxon>
        <taxon>Basidiomycota</taxon>
        <taxon>Agaricomycotina</taxon>
        <taxon>Agaricomycetes</taxon>
        <taxon>Agaricomycetidae</taxon>
        <taxon>Agaricales</taxon>
        <taxon>Agaricineae</taxon>
        <taxon>Psathyrellaceae</taxon>
        <taxon>Coprinopsis</taxon>
    </lineage>
</organism>
<dbReference type="CDD" id="cd05500">
    <property type="entry name" value="Bromo_BDF1_2_I"/>
    <property type="match status" value="1"/>
</dbReference>
<keyword evidence="7" id="KW-1185">Reference proteome</keyword>
<evidence type="ECO:0000259" key="4">
    <source>
        <dbReference type="PROSITE" id="PS50014"/>
    </source>
</evidence>
<dbReference type="InParanoid" id="D6RJW2"/>
<dbReference type="CDD" id="cd05498">
    <property type="entry name" value="Bromo_Brdt_II_like"/>
    <property type="match status" value="1"/>
</dbReference>